<keyword evidence="2" id="KW-1185">Reference proteome</keyword>
<dbReference type="Proteomes" id="UP000000305">
    <property type="component" value="Unassembled WGS sequence"/>
</dbReference>
<evidence type="ECO:0008006" key="3">
    <source>
        <dbReference type="Google" id="ProtNLM"/>
    </source>
</evidence>
<dbReference type="Gene3D" id="3.10.10.10">
    <property type="entry name" value="HIV Type 1 Reverse Transcriptase, subunit A, domain 1"/>
    <property type="match status" value="1"/>
</dbReference>
<proteinExistence type="predicted"/>
<dbReference type="PANTHER" id="PTHR37984:SF5">
    <property type="entry name" value="PROTEIN NYNRIN-LIKE"/>
    <property type="match status" value="1"/>
</dbReference>
<evidence type="ECO:0000313" key="1">
    <source>
        <dbReference type="EMBL" id="EFX77797.1"/>
    </source>
</evidence>
<name>E9GRM9_DAPPU</name>
<evidence type="ECO:0000313" key="2">
    <source>
        <dbReference type="Proteomes" id="UP000000305"/>
    </source>
</evidence>
<dbReference type="PhylomeDB" id="E9GRM9"/>
<reference evidence="1 2" key="1">
    <citation type="journal article" date="2011" name="Science">
        <title>The ecoresponsive genome of Daphnia pulex.</title>
        <authorList>
            <person name="Colbourne J.K."/>
            <person name="Pfrender M.E."/>
            <person name="Gilbert D."/>
            <person name="Thomas W.K."/>
            <person name="Tucker A."/>
            <person name="Oakley T.H."/>
            <person name="Tokishita S."/>
            <person name="Aerts A."/>
            <person name="Arnold G.J."/>
            <person name="Basu M.K."/>
            <person name="Bauer D.J."/>
            <person name="Caceres C.E."/>
            <person name="Carmel L."/>
            <person name="Casola C."/>
            <person name="Choi J.H."/>
            <person name="Detter J.C."/>
            <person name="Dong Q."/>
            <person name="Dusheyko S."/>
            <person name="Eads B.D."/>
            <person name="Frohlich T."/>
            <person name="Geiler-Samerotte K.A."/>
            <person name="Gerlach D."/>
            <person name="Hatcher P."/>
            <person name="Jogdeo S."/>
            <person name="Krijgsveld J."/>
            <person name="Kriventseva E.V."/>
            <person name="Kultz D."/>
            <person name="Laforsch C."/>
            <person name="Lindquist E."/>
            <person name="Lopez J."/>
            <person name="Manak J.R."/>
            <person name="Muller J."/>
            <person name="Pangilinan J."/>
            <person name="Patwardhan R.P."/>
            <person name="Pitluck S."/>
            <person name="Pritham E.J."/>
            <person name="Rechtsteiner A."/>
            <person name="Rho M."/>
            <person name="Rogozin I.B."/>
            <person name="Sakarya O."/>
            <person name="Salamov A."/>
            <person name="Schaack S."/>
            <person name="Shapiro H."/>
            <person name="Shiga Y."/>
            <person name="Skalitzky C."/>
            <person name="Smith Z."/>
            <person name="Souvorov A."/>
            <person name="Sung W."/>
            <person name="Tang Z."/>
            <person name="Tsuchiya D."/>
            <person name="Tu H."/>
            <person name="Vos H."/>
            <person name="Wang M."/>
            <person name="Wolf Y.I."/>
            <person name="Yamagata H."/>
            <person name="Yamada T."/>
            <person name="Ye Y."/>
            <person name="Shaw J.R."/>
            <person name="Andrews J."/>
            <person name="Crease T.J."/>
            <person name="Tang H."/>
            <person name="Lucas S.M."/>
            <person name="Robertson H.M."/>
            <person name="Bork P."/>
            <person name="Koonin E.V."/>
            <person name="Zdobnov E.M."/>
            <person name="Grigoriev I.V."/>
            <person name="Lynch M."/>
            <person name="Boore J.L."/>
        </authorList>
    </citation>
    <scope>NUCLEOTIDE SEQUENCE [LARGE SCALE GENOMIC DNA]</scope>
</reference>
<dbReference type="AlphaFoldDB" id="E9GRM9"/>
<dbReference type="OrthoDB" id="8026679at2759"/>
<organism evidence="1 2">
    <name type="scientific">Daphnia pulex</name>
    <name type="common">Water flea</name>
    <dbReference type="NCBI Taxonomy" id="6669"/>
    <lineage>
        <taxon>Eukaryota</taxon>
        <taxon>Metazoa</taxon>
        <taxon>Ecdysozoa</taxon>
        <taxon>Arthropoda</taxon>
        <taxon>Crustacea</taxon>
        <taxon>Branchiopoda</taxon>
        <taxon>Diplostraca</taxon>
        <taxon>Cladocera</taxon>
        <taxon>Anomopoda</taxon>
        <taxon>Daphniidae</taxon>
        <taxon>Daphnia</taxon>
    </lineage>
</organism>
<dbReference type="InParanoid" id="E9GRM9"/>
<dbReference type="PANTHER" id="PTHR37984">
    <property type="entry name" value="PROTEIN CBG26694"/>
    <property type="match status" value="1"/>
</dbReference>
<dbReference type="STRING" id="6669.E9GRM9"/>
<dbReference type="KEGG" id="dpx:DAPPUDRAFT_247034"/>
<accession>E9GRM9</accession>
<dbReference type="SUPFAM" id="SSF56672">
    <property type="entry name" value="DNA/RNA polymerases"/>
    <property type="match status" value="1"/>
</dbReference>
<dbReference type="HOGENOM" id="CLU_2457057_0_0_1"/>
<dbReference type="EMBL" id="GL732560">
    <property type="protein sequence ID" value="EFX77797.1"/>
    <property type="molecule type" value="Genomic_DNA"/>
</dbReference>
<dbReference type="InterPro" id="IPR043502">
    <property type="entry name" value="DNA/RNA_pol_sf"/>
</dbReference>
<dbReference type="InterPro" id="IPR050951">
    <property type="entry name" value="Retrovirus_Pol_polyprotein"/>
</dbReference>
<gene>
    <name evidence="1" type="ORF">DAPPUDRAFT_247034</name>
</gene>
<protein>
    <recommendedName>
        <fullName evidence="3">Reverse transcriptase domain-containing protein</fullName>
    </recommendedName>
</protein>
<dbReference type="GO" id="GO:0071897">
    <property type="term" value="P:DNA biosynthetic process"/>
    <property type="evidence" value="ECO:0007669"/>
    <property type="project" value="UniProtKB-ARBA"/>
</dbReference>
<sequence>MVGLEMVFQLLDDTVPYYVNEARPIPFVDRMEVKQLLNDYVEQGLIAPVEEASEWAAPPVVLRHSNGKWRIVVNHTRINHFVRRPTHPT</sequence>